<dbReference type="PANTHER" id="PTHR28047:SF5">
    <property type="entry name" value="PROTEIN DCG1"/>
    <property type="match status" value="1"/>
</dbReference>
<evidence type="ECO:0000256" key="1">
    <source>
        <dbReference type="ARBA" id="ARBA00038414"/>
    </source>
</evidence>
<dbReference type="RefSeq" id="WP_265895702.1">
    <property type="nucleotide sequence ID" value="NZ_JAPIVE010000001.1"/>
</dbReference>
<organism evidence="2 3">
    <name type="scientific">Larsenimonas rhizosphaerae</name>
    <dbReference type="NCBI Taxonomy" id="2944682"/>
    <lineage>
        <taxon>Bacteria</taxon>
        <taxon>Pseudomonadati</taxon>
        <taxon>Pseudomonadota</taxon>
        <taxon>Gammaproteobacteria</taxon>
        <taxon>Oceanospirillales</taxon>
        <taxon>Halomonadaceae</taxon>
        <taxon>Larsenimonas</taxon>
    </lineage>
</organism>
<dbReference type="Pfam" id="PF01177">
    <property type="entry name" value="Asp_Glu_race"/>
    <property type="match status" value="1"/>
</dbReference>
<comment type="caution">
    <text evidence="2">The sequence shown here is derived from an EMBL/GenBank/DDBJ whole genome shotgun (WGS) entry which is preliminary data.</text>
</comment>
<sequence length="250" mass="26784">MNWHIANPNTGQAMSDLLVTTLTHRFPALDIEVTTSPCGPASLEGHADEALAVPGLLTRIIEAEHHHPGCRGHVIACFGDPGIAAAREVARRPVIGMAEAAMASARLIGERFSIITTLARTVPLARRLVREYGHAQHCGGIHASGINVLDLDSDSAFQRVLEDSEQLLSADQSDVLILGCAGMAPWAPGLQERLGRPVVDGVSAGLQLLVHLDQLDLSPAKQHDRALPIDKPVIGPHSHLYARLHEDTRS</sequence>
<dbReference type="PANTHER" id="PTHR28047">
    <property type="entry name" value="PROTEIN DCG1"/>
    <property type="match status" value="1"/>
</dbReference>
<dbReference type="InterPro" id="IPR052186">
    <property type="entry name" value="Hydantoin_racemase-like"/>
</dbReference>
<dbReference type="InterPro" id="IPR015942">
    <property type="entry name" value="Asp/Glu/hydantoin_racemase"/>
</dbReference>
<keyword evidence="3" id="KW-1185">Reference proteome</keyword>
<name>A0AA41ZDR5_9GAMM</name>
<dbReference type="Proteomes" id="UP001165678">
    <property type="component" value="Unassembled WGS sequence"/>
</dbReference>
<protein>
    <submittedName>
        <fullName evidence="2">Aspartate/glutamate racemase family protein</fullName>
    </submittedName>
</protein>
<dbReference type="EMBL" id="JAPIVE010000001">
    <property type="protein sequence ID" value="MCX2523457.1"/>
    <property type="molecule type" value="Genomic_DNA"/>
</dbReference>
<reference evidence="2" key="1">
    <citation type="submission" date="2022-11" db="EMBL/GenBank/DDBJ databases">
        <title>Larsenimonas rhizosphaerae sp. nov., isolated from a tidal mudflat.</title>
        <authorList>
            <person name="Lee S.D."/>
            <person name="Kim I.S."/>
        </authorList>
    </citation>
    <scope>NUCLEOTIDE SEQUENCE</scope>
    <source>
        <strain evidence="2">GH2-1</strain>
    </source>
</reference>
<proteinExistence type="inferred from homology"/>
<comment type="similarity">
    <text evidence="1">Belongs to the HyuE racemase family.</text>
</comment>
<gene>
    <name evidence="2" type="ORF">OQ287_04320</name>
</gene>
<dbReference type="Gene3D" id="3.40.50.12500">
    <property type="match status" value="1"/>
</dbReference>
<evidence type="ECO:0000313" key="2">
    <source>
        <dbReference type="EMBL" id="MCX2523457.1"/>
    </source>
</evidence>
<dbReference type="InterPro" id="IPR053714">
    <property type="entry name" value="Iso_Racemase_Enz_sf"/>
</dbReference>
<evidence type="ECO:0000313" key="3">
    <source>
        <dbReference type="Proteomes" id="UP001165678"/>
    </source>
</evidence>
<dbReference type="AlphaFoldDB" id="A0AA41ZDR5"/>
<accession>A0AA41ZDR5</accession>
<dbReference type="GO" id="GO:0047661">
    <property type="term" value="F:amino-acid racemase activity"/>
    <property type="evidence" value="ECO:0007669"/>
    <property type="project" value="InterPro"/>
</dbReference>